<gene>
    <name evidence="2" type="ORF">SCLCIDRAFT_33560</name>
</gene>
<accession>A0A0C3CRR3</accession>
<reference evidence="3" key="2">
    <citation type="submission" date="2015-01" db="EMBL/GenBank/DDBJ databases">
        <title>Evolutionary Origins and Diversification of the Mycorrhizal Mutualists.</title>
        <authorList>
            <consortium name="DOE Joint Genome Institute"/>
            <consortium name="Mycorrhizal Genomics Consortium"/>
            <person name="Kohler A."/>
            <person name="Kuo A."/>
            <person name="Nagy L.G."/>
            <person name="Floudas D."/>
            <person name="Copeland A."/>
            <person name="Barry K.W."/>
            <person name="Cichocki N."/>
            <person name="Veneault-Fourrey C."/>
            <person name="LaButti K."/>
            <person name="Lindquist E.A."/>
            <person name="Lipzen A."/>
            <person name="Lundell T."/>
            <person name="Morin E."/>
            <person name="Murat C."/>
            <person name="Riley R."/>
            <person name="Ohm R."/>
            <person name="Sun H."/>
            <person name="Tunlid A."/>
            <person name="Henrissat B."/>
            <person name="Grigoriev I.V."/>
            <person name="Hibbett D.S."/>
            <person name="Martin F."/>
        </authorList>
    </citation>
    <scope>NUCLEOTIDE SEQUENCE [LARGE SCALE GENOMIC DNA]</scope>
    <source>
        <strain evidence="3">Foug A</strain>
    </source>
</reference>
<dbReference type="InterPro" id="IPR007021">
    <property type="entry name" value="DUF659"/>
</dbReference>
<dbReference type="InParanoid" id="A0A0C3CRR3"/>
<keyword evidence="3" id="KW-1185">Reference proteome</keyword>
<dbReference type="STRING" id="1036808.A0A0C3CRR3"/>
<dbReference type="EMBL" id="KN822268">
    <property type="protein sequence ID" value="KIM51290.1"/>
    <property type="molecule type" value="Genomic_DNA"/>
</dbReference>
<dbReference type="HOGENOM" id="CLU_652309_0_0_1"/>
<proteinExistence type="predicted"/>
<evidence type="ECO:0000313" key="3">
    <source>
        <dbReference type="Proteomes" id="UP000053989"/>
    </source>
</evidence>
<protein>
    <recommendedName>
        <fullName evidence="1">DUF659 domain-containing protein</fullName>
    </recommendedName>
</protein>
<dbReference type="Proteomes" id="UP000053989">
    <property type="component" value="Unassembled WGS sequence"/>
</dbReference>
<feature type="domain" description="DUF659" evidence="1">
    <location>
        <begin position="74"/>
        <end position="196"/>
    </location>
</feature>
<dbReference type="AlphaFoldDB" id="A0A0C3CRR3"/>
<evidence type="ECO:0000259" key="1">
    <source>
        <dbReference type="Pfam" id="PF04937"/>
    </source>
</evidence>
<name>A0A0C3CRR3_9AGAM</name>
<dbReference type="InterPro" id="IPR012337">
    <property type="entry name" value="RNaseH-like_sf"/>
</dbReference>
<sequence>MSLDIIPFRQAGKRKDKEARKKFQQEVDHIILHLICTRGVVPTLVDLPEWKELMAKLSARYHPTSSTTFLTELKKHSNLTLTFDGTSTHKPQSLYTVHATTPTHETYFLDGYEDSISRHTVDWIKEKLFKTINEIGAEKWAAICSDSTAVTKNSRREIVTSIPTMLDFNDVCHHLHNTIKDIMTLECFRWMISLLKLIVKHFSKSTISVAHLHKERRVDGNDQTVNSLQKISKTRFGTHWSAAVSLQQCLTNIKTLVEKKIVKFKNKKAHSVFTDWSLFGRLGCDLETYITIVGPFICSLWSLEASHANASDVFVFWLAIGASLKDLLKDKGTSMPSTVHDVEAIYNRRWKAFFNNDVYFTAFALDPHML</sequence>
<evidence type="ECO:0000313" key="2">
    <source>
        <dbReference type="EMBL" id="KIM51290.1"/>
    </source>
</evidence>
<dbReference type="SUPFAM" id="SSF53098">
    <property type="entry name" value="Ribonuclease H-like"/>
    <property type="match status" value="1"/>
</dbReference>
<organism evidence="2 3">
    <name type="scientific">Scleroderma citrinum Foug A</name>
    <dbReference type="NCBI Taxonomy" id="1036808"/>
    <lineage>
        <taxon>Eukaryota</taxon>
        <taxon>Fungi</taxon>
        <taxon>Dikarya</taxon>
        <taxon>Basidiomycota</taxon>
        <taxon>Agaricomycotina</taxon>
        <taxon>Agaricomycetes</taxon>
        <taxon>Agaricomycetidae</taxon>
        <taxon>Boletales</taxon>
        <taxon>Sclerodermatineae</taxon>
        <taxon>Sclerodermataceae</taxon>
        <taxon>Scleroderma</taxon>
    </lineage>
</organism>
<reference evidence="2 3" key="1">
    <citation type="submission" date="2014-04" db="EMBL/GenBank/DDBJ databases">
        <authorList>
            <consortium name="DOE Joint Genome Institute"/>
            <person name="Kuo A."/>
            <person name="Kohler A."/>
            <person name="Nagy L.G."/>
            <person name="Floudas D."/>
            <person name="Copeland A."/>
            <person name="Barry K.W."/>
            <person name="Cichocki N."/>
            <person name="Veneault-Fourrey C."/>
            <person name="LaButti K."/>
            <person name="Lindquist E.A."/>
            <person name="Lipzen A."/>
            <person name="Lundell T."/>
            <person name="Morin E."/>
            <person name="Murat C."/>
            <person name="Sun H."/>
            <person name="Tunlid A."/>
            <person name="Henrissat B."/>
            <person name="Grigoriev I.V."/>
            <person name="Hibbett D.S."/>
            <person name="Martin F."/>
            <person name="Nordberg H.P."/>
            <person name="Cantor M.N."/>
            <person name="Hua S.X."/>
        </authorList>
    </citation>
    <scope>NUCLEOTIDE SEQUENCE [LARGE SCALE GENOMIC DNA]</scope>
    <source>
        <strain evidence="2 3">Foug A</strain>
    </source>
</reference>
<dbReference type="Pfam" id="PF04937">
    <property type="entry name" value="DUF659"/>
    <property type="match status" value="1"/>
</dbReference>
<dbReference type="OrthoDB" id="4951847at2759"/>